<dbReference type="PROSITE" id="PS50887">
    <property type="entry name" value="GGDEF"/>
    <property type="match status" value="1"/>
</dbReference>
<dbReference type="InterPro" id="IPR013656">
    <property type="entry name" value="PAS_4"/>
</dbReference>
<feature type="domain" description="GGDEF" evidence="10">
    <location>
        <begin position="463"/>
        <end position="595"/>
    </location>
</feature>
<sequence length="596" mass="63232">MSAGPFRMAVASRALVACALAVAYFAVAALTVRHTRFEGGVAFIWAAGSLLFGALVVADRRRWPELVAACALASFAATWKYGLGPAAAGPLALVNVLESALAAWTMRRICPDCGDLKSLAEIGAFLAAAGLVAPGATAFAGAAVASMAVGVPYWPNWQAWYAGHALGSMAFAPLVMLVLRGDFAGWVRSAAARLRLEAAVILLVLAAVTAAVFAQTRLPLLFLPFLPMMVAVFRMGRIGATMSLLILAALGIAFTVRGLGPVALVQGGDGLRAQFLQFYLAVAVLMALPAAGELKQRKRTIQRLEERSALHRLILDRTGDVILTLELDGSIRFVSASARQVFGVDPDAVVGGVAGDVLHPDDVARVEAAYRETLTHPERTFTFEYRVVIGGREIGWFETHSRATLDAQGRVSGAVCVIRDVSHRKEAERRWALVAMTDPLTGLPNRRALDEALADRLSAGDARPATLALFDLDRFKSVNDRHGHAVGDEVLRAFADVLRAGVRDRDLVARIGGEEFAALIDGADLDAARGVCERVRARLADLEIAAGASRLRVTVSAGMAPLPPRGSASEVMASADAALYRAKAEGRNRLAFAAQV</sequence>
<comment type="caution">
    <text evidence="11">The sequence shown here is derived from an EMBL/GenBank/DDBJ whole genome shotgun (WGS) entry which is preliminary data.</text>
</comment>
<dbReference type="InterPro" id="IPR007895">
    <property type="entry name" value="MASE1"/>
</dbReference>
<comment type="subcellular location">
    <subcellularLocation>
        <location evidence="1">Cell membrane</location>
        <topology evidence="1">Multi-pass membrane protein</topology>
    </subcellularLocation>
</comment>
<dbReference type="CDD" id="cd01949">
    <property type="entry name" value="GGDEF"/>
    <property type="match status" value="1"/>
</dbReference>
<dbReference type="RefSeq" id="WP_168135625.1">
    <property type="nucleotide sequence ID" value="NZ_JAAVJH010000012.1"/>
</dbReference>
<feature type="transmembrane region" description="Helical" evidence="7">
    <location>
        <begin position="39"/>
        <end position="58"/>
    </location>
</feature>
<evidence type="ECO:0000256" key="3">
    <source>
        <dbReference type="ARBA" id="ARBA00022475"/>
    </source>
</evidence>
<dbReference type="PROSITE" id="PS50113">
    <property type="entry name" value="PAC"/>
    <property type="match status" value="1"/>
</dbReference>
<evidence type="ECO:0000256" key="4">
    <source>
        <dbReference type="ARBA" id="ARBA00022692"/>
    </source>
</evidence>
<dbReference type="EC" id="2.7.7.65" evidence="2"/>
<keyword evidence="5 7" id="KW-1133">Transmembrane helix</keyword>
<dbReference type="SMART" id="SM00091">
    <property type="entry name" value="PAS"/>
    <property type="match status" value="1"/>
</dbReference>
<dbReference type="Gene3D" id="3.30.450.20">
    <property type="entry name" value="PAS domain"/>
    <property type="match status" value="1"/>
</dbReference>
<feature type="transmembrane region" description="Helical" evidence="7">
    <location>
        <begin position="87"/>
        <end position="104"/>
    </location>
</feature>
<feature type="transmembrane region" description="Helical" evidence="7">
    <location>
        <begin position="220"/>
        <end position="237"/>
    </location>
</feature>
<dbReference type="PANTHER" id="PTHR45138">
    <property type="entry name" value="REGULATORY COMPONENTS OF SENSORY TRANSDUCTION SYSTEM"/>
    <property type="match status" value="1"/>
</dbReference>
<feature type="transmembrane region" description="Helical" evidence="7">
    <location>
        <begin position="244"/>
        <end position="264"/>
    </location>
</feature>
<evidence type="ECO:0000313" key="12">
    <source>
        <dbReference type="Proteomes" id="UP000732399"/>
    </source>
</evidence>
<dbReference type="Pfam" id="PF05231">
    <property type="entry name" value="MASE1"/>
    <property type="match status" value="1"/>
</dbReference>
<evidence type="ECO:0000256" key="7">
    <source>
        <dbReference type="SAM" id="Phobius"/>
    </source>
</evidence>
<keyword evidence="4 7" id="KW-0812">Transmembrane</keyword>
<dbReference type="InterPro" id="IPR000160">
    <property type="entry name" value="GGDEF_dom"/>
</dbReference>
<evidence type="ECO:0000313" key="11">
    <source>
        <dbReference type="EMBL" id="NJR80069.1"/>
    </source>
</evidence>
<dbReference type="InterPro" id="IPR035965">
    <property type="entry name" value="PAS-like_dom_sf"/>
</dbReference>
<keyword evidence="6 7" id="KW-0472">Membrane</keyword>
<dbReference type="SUPFAM" id="SSF55785">
    <property type="entry name" value="PYP-like sensor domain (PAS domain)"/>
    <property type="match status" value="1"/>
</dbReference>
<dbReference type="NCBIfam" id="TIGR00254">
    <property type="entry name" value="GGDEF"/>
    <property type="match status" value="1"/>
</dbReference>
<name>A0ABX1CQ41_9SPHN</name>
<feature type="transmembrane region" description="Helical" evidence="7">
    <location>
        <begin position="125"/>
        <end position="154"/>
    </location>
</feature>
<dbReference type="EMBL" id="JAAVJH010000012">
    <property type="protein sequence ID" value="NJR80069.1"/>
    <property type="molecule type" value="Genomic_DNA"/>
</dbReference>
<accession>A0ABX1CQ41</accession>
<evidence type="ECO:0000259" key="10">
    <source>
        <dbReference type="PROSITE" id="PS50887"/>
    </source>
</evidence>
<dbReference type="NCBIfam" id="TIGR00229">
    <property type="entry name" value="sensory_box"/>
    <property type="match status" value="1"/>
</dbReference>
<dbReference type="InterPro" id="IPR000014">
    <property type="entry name" value="PAS"/>
</dbReference>
<dbReference type="InterPro" id="IPR000700">
    <property type="entry name" value="PAS-assoc_C"/>
</dbReference>
<dbReference type="Pfam" id="PF08448">
    <property type="entry name" value="PAS_4"/>
    <property type="match status" value="1"/>
</dbReference>
<organism evidence="11 12">
    <name type="scientific">Sphingomonas corticis</name>
    <dbReference type="NCBI Taxonomy" id="2722791"/>
    <lineage>
        <taxon>Bacteria</taxon>
        <taxon>Pseudomonadati</taxon>
        <taxon>Pseudomonadota</taxon>
        <taxon>Alphaproteobacteria</taxon>
        <taxon>Sphingomonadales</taxon>
        <taxon>Sphingomonadaceae</taxon>
        <taxon>Sphingomonas</taxon>
    </lineage>
</organism>
<dbReference type="SMART" id="SM00267">
    <property type="entry name" value="GGDEF"/>
    <property type="match status" value="1"/>
</dbReference>
<reference evidence="11 12" key="1">
    <citation type="submission" date="2020-03" db="EMBL/GenBank/DDBJ databases">
        <authorList>
            <person name="Wang L."/>
            <person name="He N."/>
            <person name="Li Y."/>
            <person name="Fang Y."/>
            <person name="Zhang F."/>
        </authorList>
    </citation>
    <scope>NUCLEOTIDE SEQUENCE [LARGE SCALE GENOMIC DNA]</scope>
    <source>
        <strain evidence="11 12">36D10-4-7</strain>
    </source>
</reference>
<feature type="domain" description="PAC" evidence="9">
    <location>
        <begin position="381"/>
        <end position="433"/>
    </location>
</feature>
<dbReference type="InterPro" id="IPR050469">
    <property type="entry name" value="Diguanylate_Cyclase"/>
</dbReference>
<dbReference type="Proteomes" id="UP000732399">
    <property type="component" value="Unassembled WGS sequence"/>
</dbReference>
<dbReference type="PROSITE" id="PS50112">
    <property type="entry name" value="PAS"/>
    <property type="match status" value="1"/>
</dbReference>
<dbReference type="SUPFAM" id="SSF55073">
    <property type="entry name" value="Nucleotide cyclase"/>
    <property type="match status" value="1"/>
</dbReference>
<dbReference type="Pfam" id="PF00990">
    <property type="entry name" value="GGDEF"/>
    <property type="match status" value="1"/>
</dbReference>
<evidence type="ECO:0000256" key="6">
    <source>
        <dbReference type="ARBA" id="ARBA00023136"/>
    </source>
</evidence>
<dbReference type="PANTHER" id="PTHR45138:SF24">
    <property type="entry name" value="DIGUANYLATE CYCLASE DGCC-RELATED"/>
    <property type="match status" value="1"/>
</dbReference>
<keyword evidence="3" id="KW-1003">Cell membrane</keyword>
<evidence type="ECO:0000259" key="9">
    <source>
        <dbReference type="PROSITE" id="PS50113"/>
    </source>
</evidence>
<evidence type="ECO:0000256" key="1">
    <source>
        <dbReference type="ARBA" id="ARBA00004651"/>
    </source>
</evidence>
<feature type="transmembrane region" description="Helical" evidence="7">
    <location>
        <begin position="276"/>
        <end position="294"/>
    </location>
</feature>
<dbReference type="InterPro" id="IPR029787">
    <property type="entry name" value="Nucleotide_cyclase"/>
</dbReference>
<evidence type="ECO:0000259" key="8">
    <source>
        <dbReference type="PROSITE" id="PS50112"/>
    </source>
</evidence>
<dbReference type="InterPro" id="IPR001610">
    <property type="entry name" value="PAC"/>
</dbReference>
<dbReference type="Gene3D" id="3.30.70.270">
    <property type="match status" value="1"/>
</dbReference>
<gene>
    <name evidence="11" type="ORF">HBH26_15915</name>
</gene>
<dbReference type="SMART" id="SM00086">
    <property type="entry name" value="PAC"/>
    <property type="match status" value="1"/>
</dbReference>
<evidence type="ECO:0000256" key="5">
    <source>
        <dbReference type="ARBA" id="ARBA00022989"/>
    </source>
</evidence>
<evidence type="ECO:0000256" key="2">
    <source>
        <dbReference type="ARBA" id="ARBA00012528"/>
    </source>
</evidence>
<proteinExistence type="predicted"/>
<dbReference type="InterPro" id="IPR043128">
    <property type="entry name" value="Rev_trsase/Diguanyl_cyclase"/>
</dbReference>
<feature type="transmembrane region" description="Helical" evidence="7">
    <location>
        <begin position="194"/>
        <end position="214"/>
    </location>
</feature>
<dbReference type="CDD" id="cd00130">
    <property type="entry name" value="PAS"/>
    <property type="match status" value="1"/>
</dbReference>
<keyword evidence="12" id="KW-1185">Reference proteome</keyword>
<feature type="transmembrane region" description="Helical" evidence="7">
    <location>
        <begin position="160"/>
        <end position="182"/>
    </location>
</feature>
<feature type="domain" description="PAS" evidence="8">
    <location>
        <begin position="307"/>
        <end position="377"/>
    </location>
</feature>
<protein>
    <recommendedName>
        <fullName evidence="2">diguanylate cyclase</fullName>
        <ecNumber evidence="2">2.7.7.65</ecNumber>
    </recommendedName>
</protein>